<organism evidence="1">
    <name type="scientific">Bionectria ochroleuca</name>
    <name type="common">Gliocladium roseum</name>
    <dbReference type="NCBI Taxonomy" id="29856"/>
    <lineage>
        <taxon>Eukaryota</taxon>
        <taxon>Fungi</taxon>
        <taxon>Dikarya</taxon>
        <taxon>Ascomycota</taxon>
        <taxon>Pezizomycotina</taxon>
        <taxon>Sordariomycetes</taxon>
        <taxon>Hypocreomycetidae</taxon>
        <taxon>Hypocreales</taxon>
        <taxon>Bionectriaceae</taxon>
        <taxon>Clonostachys</taxon>
    </lineage>
</organism>
<evidence type="ECO:0000313" key="1">
    <source>
        <dbReference type="EMBL" id="CEO49842.1"/>
    </source>
</evidence>
<reference evidence="1" key="1">
    <citation type="submission" date="2015-01" db="EMBL/GenBank/DDBJ databases">
        <authorList>
            <person name="Durling Mikael"/>
        </authorList>
    </citation>
    <scope>NUCLEOTIDE SEQUENCE</scope>
</reference>
<gene>
    <name evidence="1" type="ORF">BN869_000005899_1</name>
</gene>
<name>A0A0B7K2T5_BIOOC</name>
<accession>A0A0B7K2T5</accession>
<proteinExistence type="predicted"/>
<sequence length="87" mass="9462">MGERTFGDLERTLATFCLTALMHLVSNCRPVTVSQRYRTGLTHPYEIICNPHLALRPSSGLAVDTWLPKGKRAPSLVKAGAVTVTAP</sequence>
<dbReference type="AlphaFoldDB" id="A0A0B7K2T5"/>
<dbReference type="EMBL" id="CDPU01000016">
    <property type="protein sequence ID" value="CEO49842.1"/>
    <property type="molecule type" value="Genomic_DNA"/>
</dbReference>
<protein>
    <submittedName>
        <fullName evidence="1">Uncharacterized protein</fullName>
    </submittedName>
</protein>